<organism evidence="1 2">
    <name type="scientific">Brachionus plicatilis</name>
    <name type="common">Marine rotifer</name>
    <name type="synonym">Brachionus muelleri</name>
    <dbReference type="NCBI Taxonomy" id="10195"/>
    <lineage>
        <taxon>Eukaryota</taxon>
        <taxon>Metazoa</taxon>
        <taxon>Spiralia</taxon>
        <taxon>Gnathifera</taxon>
        <taxon>Rotifera</taxon>
        <taxon>Eurotatoria</taxon>
        <taxon>Monogononta</taxon>
        <taxon>Pseudotrocha</taxon>
        <taxon>Ploima</taxon>
        <taxon>Brachionidae</taxon>
        <taxon>Brachionus</taxon>
    </lineage>
</organism>
<name>A0A3M7RXK5_BRAPC</name>
<evidence type="ECO:0000313" key="2">
    <source>
        <dbReference type="Proteomes" id="UP000276133"/>
    </source>
</evidence>
<proteinExistence type="predicted"/>
<protein>
    <submittedName>
        <fullName evidence="1">Uncharacterized protein</fullName>
    </submittedName>
</protein>
<sequence length="140" mass="15685">MISSRTRANIIISGLSESPTSNDNDIVKQFFHEVNESRLSPRSLCIQASIIKSVRRLNSSNLSSSNPSLVLVSFSYPSDSDKAIKACSRHRAADFAIVMVSEDRMPAQQAAFIKQRLDIRKLIDELYAYRTIPKRLAQIA</sequence>
<dbReference type="AlphaFoldDB" id="A0A3M7RXK5"/>
<dbReference type="Proteomes" id="UP000276133">
    <property type="component" value="Unassembled WGS sequence"/>
</dbReference>
<keyword evidence="2" id="KW-1185">Reference proteome</keyword>
<comment type="caution">
    <text evidence="1">The sequence shown here is derived from an EMBL/GenBank/DDBJ whole genome shotgun (WGS) entry which is preliminary data.</text>
</comment>
<accession>A0A3M7RXK5</accession>
<gene>
    <name evidence="1" type="ORF">BpHYR1_002132</name>
</gene>
<evidence type="ECO:0000313" key="1">
    <source>
        <dbReference type="EMBL" id="RNA28047.1"/>
    </source>
</evidence>
<dbReference type="EMBL" id="REGN01002444">
    <property type="protein sequence ID" value="RNA28047.1"/>
    <property type="molecule type" value="Genomic_DNA"/>
</dbReference>
<reference evidence="1 2" key="1">
    <citation type="journal article" date="2018" name="Sci. Rep.">
        <title>Genomic signatures of local adaptation to the degree of environmental predictability in rotifers.</title>
        <authorList>
            <person name="Franch-Gras L."/>
            <person name="Hahn C."/>
            <person name="Garcia-Roger E.M."/>
            <person name="Carmona M.J."/>
            <person name="Serra M."/>
            <person name="Gomez A."/>
        </authorList>
    </citation>
    <scope>NUCLEOTIDE SEQUENCE [LARGE SCALE GENOMIC DNA]</scope>
    <source>
        <strain evidence="1">HYR1</strain>
    </source>
</reference>